<dbReference type="Proteomes" id="UP001596113">
    <property type="component" value="Unassembled WGS sequence"/>
</dbReference>
<comment type="caution">
    <text evidence="1">The sequence shown here is derived from an EMBL/GenBank/DDBJ whole genome shotgun (WGS) entry which is preliminary data.</text>
</comment>
<dbReference type="InterPro" id="IPR013078">
    <property type="entry name" value="His_Pase_superF_clade-1"/>
</dbReference>
<sequence>MKIGLVRHFKVKQAYPFGRSLSACEVDQWFRDYDEADIEEGSTDLGGIEWDCCYASDLPRAIRTAEKIHVGPIYQMAELREIPAPTFETKFKLSFVWWALLIRMSWLINRQTRQDIRHAKARINKVLDQAIAQKEGNVLIVSHAALMKFLRKELLNRGFKGPGFGHAKNGMLYVFEMRKGRDL</sequence>
<dbReference type="SUPFAM" id="SSF53254">
    <property type="entry name" value="Phosphoglycerate mutase-like"/>
    <property type="match status" value="1"/>
</dbReference>
<proteinExistence type="predicted"/>
<keyword evidence="2" id="KW-1185">Reference proteome</keyword>
<evidence type="ECO:0000313" key="1">
    <source>
        <dbReference type="EMBL" id="MFC5403227.1"/>
    </source>
</evidence>
<accession>A0ABW0HTN8</accession>
<name>A0ABW0HTN8_9BACL</name>
<dbReference type="Gene3D" id="3.40.50.1240">
    <property type="entry name" value="Phosphoglycerate mutase-like"/>
    <property type="match status" value="1"/>
</dbReference>
<dbReference type="RefSeq" id="WP_378132397.1">
    <property type="nucleotide sequence ID" value="NZ_JBHSMI010000023.1"/>
</dbReference>
<dbReference type="EMBL" id="JBHSMI010000023">
    <property type="protein sequence ID" value="MFC5403227.1"/>
    <property type="molecule type" value="Genomic_DNA"/>
</dbReference>
<dbReference type="Pfam" id="PF00300">
    <property type="entry name" value="His_Phos_1"/>
    <property type="match status" value="1"/>
</dbReference>
<protein>
    <submittedName>
        <fullName evidence="1">Histidine phosphatase family protein</fullName>
    </submittedName>
</protein>
<reference evidence="2" key="1">
    <citation type="journal article" date="2019" name="Int. J. Syst. Evol. Microbiol.">
        <title>The Global Catalogue of Microorganisms (GCM) 10K type strain sequencing project: providing services to taxonomists for standard genome sequencing and annotation.</title>
        <authorList>
            <consortium name="The Broad Institute Genomics Platform"/>
            <consortium name="The Broad Institute Genome Sequencing Center for Infectious Disease"/>
            <person name="Wu L."/>
            <person name="Ma J."/>
        </authorList>
    </citation>
    <scope>NUCLEOTIDE SEQUENCE [LARGE SCALE GENOMIC DNA]</scope>
    <source>
        <strain evidence="2">CGMCC 1.18575</strain>
    </source>
</reference>
<dbReference type="CDD" id="cd07067">
    <property type="entry name" value="HP_PGM_like"/>
    <property type="match status" value="1"/>
</dbReference>
<dbReference type="InterPro" id="IPR029033">
    <property type="entry name" value="His_PPase_superfam"/>
</dbReference>
<gene>
    <name evidence="1" type="ORF">ACFPOF_10855</name>
</gene>
<organism evidence="1 2">
    <name type="scientific">Cohnella soli</name>
    <dbReference type="NCBI Taxonomy" id="425005"/>
    <lineage>
        <taxon>Bacteria</taxon>
        <taxon>Bacillati</taxon>
        <taxon>Bacillota</taxon>
        <taxon>Bacilli</taxon>
        <taxon>Bacillales</taxon>
        <taxon>Paenibacillaceae</taxon>
        <taxon>Cohnella</taxon>
    </lineage>
</organism>
<evidence type="ECO:0000313" key="2">
    <source>
        <dbReference type="Proteomes" id="UP001596113"/>
    </source>
</evidence>